<evidence type="ECO:0000256" key="6">
    <source>
        <dbReference type="ARBA" id="ARBA00022670"/>
    </source>
</evidence>
<evidence type="ECO:0000256" key="11">
    <source>
        <dbReference type="ARBA" id="ARBA00023316"/>
    </source>
</evidence>
<dbReference type="GO" id="GO:0009252">
    <property type="term" value="P:peptidoglycan biosynthetic process"/>
    <property type="evidence" value="ECO:0007669"/>
    <property type="project" value="UniProtKB-UniPathway"/>
</dbReference>
<dbReference type="InterPro" id="IPR012338">
    <property type="entry name" value="Beta-lactam/transpept-like"/>
</dbReference>
<keyword evidence="11" id="KW-0961">Cell wall biogenesis/degradation</keyword>
<dbReference type="PANTHER" id="PTHR21581">
    <property type="entry name" value="D-ALANYL-D-ALANINE CARBOXYPEPTIDASE"/>
    <property type="match status" value="1"/>
</dbReference>
<dbReference type="SMART" id="SM00936">
    <property type="entry name" value="PBP5_C"/>
    <property type="match status" value="1"/>
</dbReference>
<dbReference type="GO" id="GO:0008360">
    <property type="term" value="P:regulation of cell shape"/>
    <property type="evidence" value="ECO:0007669"/>
    <property type="project" value="UniProtKB-KW"/>
</dbReference>
<feature type="signal peptide" evidence="14">
    <location>
        <begin position="1"/>
        <end position="22"/>
    </location>
</feature>
<dbReference type="Gene3D" id="2.60.410.10">
    <property type="entry name" value="D-Ala-D-Ala carboxypeptidase, C-terminal domain"/>
    <property type="match status" value="1"/>
</dbReference>
<dbReference type="RefSeq" id="WP_138068783.1">
    <property type="nucleotide sequence ID" value="NZ_LR594035.1"/>
</dbReference>
<gene>
    <name evidence="16" type="primary">dacA_1</name>
    <name evidence="16" type="ORF">NCTC5385_01686</name>
</gene>
<evidence type="ECO:0000256" key="5">
    <source>
        <dbReference type="ARBA" id="ARBA00022645"/>
    </source>
</evidence>
<keyword evidence="6" id="KW-0645">Protease</keyword>
<evidence type="ECO:0000256" key="12">
    <source>
        <dbReference type="ARBA" id="ARBA00034000"/>
    </source>
</evidence>
<dbReference type="NCBIfam" id="NF038273">
    <property type="entry name" value="strep_PBP3"/>
    <property type="match status" value="1"/>
</dbReference>
<dbReference type="UniPathway" id="UPA00219"/>
<dbReference type="EC" id="3.4.16.4" evidence="4"/>
<dbReference type="GO" id="GO:0006508">
    <property type="term" value="P:proteolysis"/>
    <property type="evidence" value="ECO:0007669"/>
    <property type="project" value="UniProtKB-KW"/>
</dbReference>
<comment type="similarity">
    <text evidence="3 13">Belongs to the peptidase S11 family.</text>
</comment>
<keyword evidence="9" id="KW-0133">Cell shape</keyword>
<dbReference type="InterPro" id="IPR015956">
    <property type="entry name" value="Peniciliin-bd_prot_C_sf"/>
</dbReference>
<keyword evidence="5 16" id="KW-0121">Carboxypeptidase</keyword>
<dbReference type="SUPFAM" id="SSF56601">
    <property type="entry name" value="beta-lactamase/transpeptidase-like"/>
    <property type="match status" value="1"/>
</dbReference>
<evidence type="ECO:0000256" key="3">
    <source>
        <dbReference type="ARBA" id="ARBA00007164"/>
    </source>
</evidence>
<keyword evidence="10" id="KW-0573">Peptidoglycan synthesis</keyword>
<proteinExistence type="inferred from homology"/>
<dbReference type="Pfam" id="PF00768">
    <property type="entry name" value="Peptidase_S11"/>
    <property type="match status" value="1"/>
</dbReference>
<protein>
    <recommendedName>
        <fullName evidence="4">serine-type D-Ala-D-Ala carboxypeptidase</fullName>
        <ecNumber evidence="4">3.4.16.4</ecNumber>
    </recommendedName>
</protein>
<reference evidence="16 17" key="1">
    <citation type="submission" date="2019-05" db="EMBL/GenBank/DDBJ databases">
        <authorList>
            <consortium name="Pathogen Informatics"/>
        </authorList>
    </citation>
    <scope>NUCLEOTIDE SEQUENCE [LARGE SCALE GENOMIC DNA]</scope>
    <source>
        <strain evidence="16 17">NCTC5385</strain>
    </source>
</reference>
<feature type="chain" id="PRO_5020494937" description="serine-type D-Ala-D-Ala carboxypeptidase" evidence="14">
    <location>
        <begin position="23"/>
        <end position="412"/>
    </location>
</feature>
<evidence type="ECO:0000259" key="15">
    <source>
        <dbReference type="SMART" id="SM00936"/>
    </source>
</evidence>
<dbReference type="GO" id="GO:0071555">
    <property type="term" value="P:cell wall organization"/>
    <property type="evidence" value="ECO:0007669"/>
    <property type="project" value="UniProtKB-KW"/>
</dbReference>
<evidence type="ECO:0000313" key="16">
    <source>
        <dbReference type="EMBL" id="VTS33598.1"/>
    </source>
</evidence>
<comment type="catalytic activity">
    <reaction evidence="12">
        <text>Preferential cleavage: (Ac)2-L-Lys-D-Ala-|-D-Ala. Also transpeptidation of peptidyl-alanyl moieties that are N-acyl substituents of D-alanine.</text>
        <dbReference type="EC" id="3.4.16.4"/>
    </reaction>
</comment>
<dbReference type="GO" id="GO:0009002">
    <property type="term" value="F:serine-type D-Ala-D-Ala carboxypeptidase activity"/>
    <property type="evidence" value="ECO:0007669"/>
    <property type="project" value="UniProtKB-EC"/>
</dbReference>
<sequence>MKKLVFLILPLLFCFLPKTILADDYKLPAKSGIAFEVSTGKILYEKNAKKTLPIASLSKVLTTYLVYKEVQSGNLSWDTPVKISNYPYELTTNYSISNVPLDARQYTVEELLTAMLVTNANSPAIALAEKITGTEPLFVDKMKKQLQEWKIHKADLVNASGLSNEQLGNHIYPNSQKDAENKMSALDLAIITRHLLLDYPQVLEFTKKPAATFRGDQIFSYNFLLEGMPNHRKGANGLFVAFSENNGASLITSSTENKMSVVSIILNTEKSKDDKLAHFTTANTLLDNIAQKYEPVTLLGKGQHLKNKDFPVTDSPMKHISLISDKTLTIIQKRGTTTTTDLVIRPLQKEFRAPIKQNQKLATASYKDSDRIGIGYLGDSPQVTLSAQQRAPRSFFLKVWWNHLVTYVNENL</sequence>
<dbReference type="SUPFAM" id="SSF69189">
    <property type="entry name" value="Penicillin-binding protein associated domain"/>
    <property type="match status" value="1"/>
</dbReference>
<evidence type="ECO:0000256" key="1">
    <source>
        <dbReference type="ARBA" id="ARBA00003217"/>
    </source>
</evidence>
<evidence type="ECO:0000256" key="9">
    <source>
        <dbReference type="ARBA" id="ARBA00022960"/>
    </source>
</evidence>
<dbReference type="EMBL" id="LR594035">
    <property type="protein sequence ID" value="VTS33598.1"/>
    <property type="molecule type" value="Genomic_DNA"/>
</dbReference>
<comment type="pathway">
    <text evidence="2">Cell wall biogenesis; peptidoglycan biosynthesis.</text>
</comment>
<evidence type="ECO:0000256" key="2">
    <source>
        <dbReference type="ARBA" id="ARBA00004752"/>
    </source>
</evidence>
<evidence type="ECO:0000256" key="14">
    <source>
        <dbReference type="SAM" id="SignalP"/>
    </source>
</evidence>
<feature type="domain" description="Peptidase S11 D-Ala-D-Ala carboxypeptidase A C-terminal" evidence="15">
    <location>
        <begin position="293"/>
        <end position="393"/>
    </location>
</feature>
<dbReference type="AlphaFoldDB" id="A0A4U9Z1M1"/>
<evidence type="ECO:0000256" key="7">
    <source>
        <dbReference type="ARBA" id="ARBA00022729"/>
    </source>
</evidence>
<dbReference type="InterPro" id="IPR018044">
    <property type="entry name" value="Peptidase_S11"/>
</dbReference>
<dbReference type="InterPro" id="IPR012907">
    <property type="entry name" value="Peptidase_S11_C"/>
</dbReference>
<dbReference type="InterPro" id="IPR037167">
    <property type="entry name" value="Peptidase_S11_C_sf"/>
</dbReference>
<dbReference type="PRINTS" id="PR00725">
    <property type="entry name" value="DADACBPTASE1"/>
</dbReference>
<dbReference type="PANTHER" id="PTHR21581:SF11">
    <property type="entry name" value="D-ALANYL-D-ALANINE CARBOXYPEPTIDASE DACA"/>
    <property type="match status" value="1"/>
</dbReference>
<dbReference type="InterPro" id="IPR001967">
    <property type="entry name" value="Peptidase_S11_N"/>
</dbReference>
<dbReference type="STRING" id="873448.STRPO_1812"/>
<evidence type="ECO:0000256" key="10">
    <source>
        <dbReference type="ARBA" id="ARBA00022984"/>
    </source>
</evidence>
<accession>A0A4U9Z1M1</accession>
<evidence type="ECO:0000256" key="13">
    <source>
        <dbReference type="RuleBase" id="RU004016"/>
    </source>
</evidence>
<keyword evidence="7 14" id="KW-0732">Signal</keyword>
<evidence type="ECO:0000313" key="17">
    <source>
        <dbReference type="Proteomes" id="UP000304914"/>
    </source>
</evidence>
<evidence type="ECO:0000256" key="4">
    <source>
        <dbReference type="ARBA" id="ARBA00012448"/>
    </source>
</evidence>
<name>A0A4U9Z1M1_9STRE</name>
<keyword evidence="8 16" id="KW-0378">Hydrolase</keyword>
<dbReference type="Proteomes" id="UP000304914">
    <property type="component" value="Chromosome"/>
</dbReference>
<comment type="function">
    <text evidence="1">Removes C-terminal D-alanyl residues from sugar-peptide cell wall precursors.</text>
</comment>
<organism evidence="16 17">
    <name type="scientific">Streptococcus pseudoporcinus</name>
    <dbReference type="NCBI Taxonomy" id="361101"/>
    <lineage>
        <taxon>Bacteria</taxon>
        <taxon>Bacillati</taxon>
        <taxon>Bacillota</taxon>
        <taxon>Bacilli</taxon>
        <taxon>Lactobacillales</taxon>
        <taxon>Streptococcaceae</taxon>
        <taxon>Streptococcus</taxon>
    </lineage>
</organism>
<dbReference type="Pfam" id="PF07943">
    <property type="entry name" value="PBP5_C"/>
    <property type="match status" value="1"/>
</dbReference>
<dbReference type="Gene3D" id="3.40.710.10">
    <property type="entry name" value="DD-peptidase/beta-lactamase superfamily"/>
    <property type="match status" value="1"/>
</dbReference>
<evidence type="ECO:0000256" key="8">
    <source>
        <dbReference type="ARBA" id="ARBA00022801"/>
    </source>
</evidence>